<dbReference type="Pfam" id="PF00795">
    <property type="entry name" value="CN_hydrolase"/>
    <property type="match status" value="1"/>
</dbReference>
<dbReference type="GO" id="GO:0016811">
    <property type="term" value="F:hydrolase activity, acting on carbon-nitrogen (but not peptide) bonds, in linear amides"/>
    <property type="evidence" value="ECO:0007669"/>
    <property type="project" value="UniProtKB-ARBA"/>
</dbReference>
<proteinExistence type="predicted"/>
<dbReference type="CDD" id="cd07197">
    <property type="entry name" value="nitrilase"/>
    <property type="match status" value="1"/>
</dbReference>
<dbReference type="EMBL" id="UINC01010523">
    <property type="protein sequence ID" value="SVA46776.1"/>
    <property type="molecule type" value="Genomic_DNA"/>
</dbReference>
<organism evidence="3">
    <name type="scientific">marine metagenome</name>
    <dbReference type="NCBI Taxonomy" id="408172"/>
    <lineage>
        <taxon>unclassified sequences</taxon>
        <taxon>metagenomes</taxon>
        <taxon>ecological metagenomes</taxon>
    </lineage>
</organism>
<dbReference type="PANTHER" id="PTHR43674:SF2">
    <property type="entry name" value="BETA-UREIDOPROPIONASE"/>
    <property type="match status" value="1"/>
</dbReference>
<evidence type="ECO:0000256" key="1">
    <source>
        <dbReference type="ARBA" id="ARBA00022801"/>
    </source>
</evidence>
<dbReference type="PROSITE" id="PS50263">
    <property type="entry name" value="CN_HYDROLASE"/>
    <property type="match status" value="1"/>
</dbReference>
<dbReference type="PANTHER" id="PTHR43674">
    <property type="entry name" value="NITRILASE C965.09-RELATED"/>
    <property type="match status" value="1"/>
</dbReference>
<dbReference type="Gene3D" id="3.60.110.10">
    <property type="entry name" value="Carbon-nitrogen hydrolase"/>
    <property type="match status" value="1"/>
</dbReference>
<gene>
    <name evidence="3" type="ORF">METZ01_LOCUS99630</name>
</gene>
<dbReference type="AlphaFoldDB" id="A0A381W2K1"/>
<reference evidence="3" key="1">
    <citation type="submission" date="2018-05" db="EMBL/GenBank/DDBJ databases">
        <authorList>
            <person name="Lanie J.A."/>
            <person name="Ng W.-L."/>
            <person name="Kazmierczak K.M."/>
            <person name="Andrzejewski T.M."/>
            <person name="Davidsen T.M."/>
            <person name="Wayne K.J."/>
            <person name="Tettelin H."/>
            <person name="Glass J.I."/>
            <person name="Rusch D."/>
            <person name="Podicherti R."/>
            <person name="Tsui H.-C.T."/>
            <person name="Winkler M.E."/>
        </authorList>
    </citation>
    <scope>NUCLEOTIDE SEQUENCE</scope>
</reference>
<dbReference type="SUPFAM" id="SSF56317">
    <property type="entry name" value="Carbon-nitrogen hydrolase"/>
    <property type="match status" value="1"/>
</dbReference>
<sequence length="277" mass="31476">VTLKVLACQIDIPPMTTFGERDVHVASVIGKIDARLKNDPVDVVVLPELSSIDYSRATFDNLDQLAESLDGPTVNAFRKLARQHSVFIVFGIARKHDGQYRIAQVVLDDQGNLVGHYDKVHIAQYGASMEKEYFERGDQLLVFNVKGIRVAPVICYDIRIPEMLRTLCVENSVQLVLHCGAYARDESFYSWHQFAVTRAMENLVYLLSLNRAGDFFGESIFCPPWVDETHPEIVFPSDETLMVLDVDPNDLAKTRAKYPFLDDRLDSYNSLRKFMPN</sequence>
<feature type="non-terminal residue" evidence="3">
    <location>
        <position position="1"/>
    </location>
</feature>
<protein>
    <recommendedName>
        <fullName evidence="2">CN hydrolase domain-containing protein</fullName>
    </recommendedName>
</protein>
<evidence type="ECO:0000259" key="2">
    <source>
        <dbReference type="PROSITE" id="PS50263"/>
    </source>
</evidence>
<evidence type="ECO:0000313" key="3">
    <source>
        <dbReference type="EMBL" id="SVA46776.1"/>
    </source>
</evidence>
<name>A0A381W2K1_9ZZZZ</name>
<dbReference type="InterPro" id="IPR036526">
    <property type="entry name" value="C-N_Hydrolase_sf"/>
</dbReference>
<dbReference type="InterPro" id="IPR003010">
    <property type="entry name" value="C-N_Hydrolase"/>
</dbReference>
<dbReference type="InterPro" id="IPR050345">
    <property type="entry name" value="Aliph_Amidase/BUP"/>
</dbReference>
<feature type="domain" description="CN hydrolase" evidence="2">
    <location>
        <begin position="3"/>
        <end position="248"/>
    </location>
</feature>
<accession>A0A381W2K1</accession>
<keyword evidence="1" id="KW-0378">Hydrolase</keyword>